<dbReference type="InterPro" id="IPR051930">
    <property type="entry name" value="FNR_type-1"/>
</dbReference>
<protein>
    <recommendedName>
        <fullName evidence="1">FAD-binding FR-type domain-containing protein</fullName>
    </recommendedName>
</protein>
<feature type="domain" description="FAD-binding FR-type" evidence="1">
    <location>
        <begin position="19"/>
        <end position="127"/>
    </location>
</feature>
<feature type="non-terminal residue" evidence="2">
    <location>
        <position position="135"/>
    </location>
</feature>
<dbReference type="SUPFAM" id="SSF63380">
    <property type="entry name" value="Riboflavin synthase domain-like"/>
    <property type="match status" value="1"/>
</dbReference>
<accession>A0A383CXC0</accession>
<dbReference type="Gene3D" id="2.40.30.10">
    <property type="entry name" value="Translation factors"/>
    <property type="match status" value="1"/>
</dbReference>
<evidence type="ECO:0000313" key="2">
    <source>
        <dbReference type="EMBL" id="SVE36288.1"/>
    </source>
</evidence>
<gene>
    <name evidence="2" type="ORF">METZ01_LOCUS489142</name>
</gene>
<sequence length="135" mass="15284">MSNLQIKEAEIMQNSNQTTSIVGGRIVTKVEHWTDWLFSFRVTRPKSFRFRSGEFVQVGLTGFKYWANNNGNPLLRAYSIASPNWDDELEFYSIIIPDGPLTSILKNVRVGDNVILKPKATGTLVLDALRPGKRL</sequence>
<organism evidence="2">
    <name type="scientific">marine metagenome</name>
    <dbReference type="NCBI Taxonomy" id="408172"/>
    <lineage>
        <taxon>unclassified sequences</taxon>
        <taxon>metagenomes</taxon>
        <taxon>ecological metagenomes</taxon>
    </lineage>
</organism>
<dbReference type="PANTHER" id="PTHR47878">
    <property type="entry name" value="OXIDOREDUCTASE FAD/NAD(P)-BINDING DOMAIN PROTEIN"/>
    <property type="match status" value="1"/>
</dbReference>
<dbReference type="GO" id="GO:0042167">
    <property type="term" value="P:heme catabolic process"/>
    <property type="evidence" value="ECO:0007669"/>
    <property type="project" value="TreeGrafter"/>
</dbReference>
<dbReference type="InterPro" id="IPR017938">
    <property type="entry name" value="Riboflavin_synthase-like_b-brl"/>
</dbReference>
<evidence type="ECO:0000259" key="1">
    <source>
        <dbReference type="PROSITE" id="PS51384"/>
    </source>
</evidence>
<dbReference type="GO" id="GO:0034599">
    <property type="term" value="P:cellular response to oxidative stress"/>
    <property type="evidence" value="ECO:0007669"/>
    <property type="project" value="TreeGrafter"/>
</dbReference>
<proteinExistence type="predicted"/>
<dbReference type="InterPro" id="IPR017927">
    <property type="entry name" value="FAD-bd_FR_type"/>
</dbReference>
<reference evidence="2" key="1">
    <citation type="submission" date="2018-05" db="EMBL/GenBank/DDBJ databases">
        <authorList>
            <person name="Lanie J.A."/>
            <person name="Ng W.-L."/>
            <person name="Kazmierczak K.M."/>
            <person name="Andrzejewski T.M."/>
            <person name="Davidsen T.M."/>
            <person name="Wayne K.J."/>
            <person name="Tettelin H."/>
            <person name="Glass J.I."/>
            <person name="Rusch D."/>
            <person name="Podicherti R."/>
            <person name="Tsui H.-C.T."/>
            <person name="Winkler M.E."/>
        </authorList>
    </citation>
    <scope>NUCLEOTIDE SEQUENCE</scope>
</reference>
<dbReference type="EMBL" id="UINC01212108">
    <property type="protein sequence ID" value="SVE36288.1"/>
    <property type="molecule type" value="Genomic_DNA"/>
</dbReference>
<dbReference type="PANTHER" id="PTHR47878:SF1">
    <property type="entry name" value="FLAVODOXIN_FERREDOXIN--NADP REDUCTASE"/>
    <property type="match status" value="1"/>
</dbReference>
<dbReference type="GO" id="GO:0016491">
    <property type="term" value="F:oxidoreductase activity"/>
    <property type="evidence" value="ECO:0007669"/>
    <property type="project" value="InterPro"/>
</dbReference>
<name>A0A383CXC0_9ZZZZ</name>
<dbReference type="AlphaFoldDB" id="A0A383CXC0"/>
<dbReference type="PROSITE" id="PS51384">
    <property type="entry name" value="FAD_FR"/>
    <property type="match status" value="1"/>
</dbReference>